<accession>A0A845USZ2</accession>
<dbReference type="GO" id="GO:0009245">
    <property type="term" value="P:lipid A biosynthetic process"/>
    <property type="evidence" value="ECO:0007669"/>
    <property type="project" value="UniProtKB-UniRule"/>
</dbReference>
<dbReference type="HAMAP" id="MF_00387">
    <property type="entry name" value="LpxA"/>
    <property type="match status" value="1"/>
</dbReference>
<dbReference type="InterPro" id="IPR011004">
    <property type="entry name" value="Trimer_LpxA-like_sf"/>
</dbReference>
<keyword evidence="6" id="KW-0963">Cytoplasm</keyword>
<evidence type="ECO:0000256" key="4">
    <source>
        <dbReference type="ARBA" id="ARBA00023098"/>
    </source>
</evidence>
<dbReference type="GO" id="GO:0016020">
    <property type="term" value="C:membrane"/>
    <property type="evidence" value="ECO:0007669"/>
    <property type="project" value="GOC"/>
</dbReference>
<comment type="similarity">
    <text evidence="6">Belongs to the transferase hexapeptide repeat family. LpxA subfamily.</text>
</comment>
<protein>
    <recommendedName>
        <fullName evidence="6">Acyl-[acyl-carrier-protein]--UDP-N-acetylglucosamine O-acyltransferase</fullName>
        <shortName evidence="6">UDP-N-acetylglucosamine acyltransferase</shortName>
        <ecNumber evidence="6">2.3.1.129</ecNumber>
    </recommendedName>
</protein>
<dbReference type="Pfam" id="PF13720">
    <property type="entry name" value="Acetyltransf_11"/>
    <property type="match status" value="1"/>
</dbReference>
<keyword evidence="2 6" id="KW-0441">Lipid A biosynthesis</keyword>
<dbReference type="PIRSF" id="PIRSF000456">
    <property type="entry name" value="UDP-GlcNAc_acltr"/>
    <property type="match status" value="1"/>
</dbReference>
<sequence>MIHPSAIVDATARLAPDVEVGAYTIIGPGVEIGAGCRIGPHVVITGHTRIGPNNRIFQFASIGEEPQDKKFAGEDSTLEIGAGNTIRENVTINRGTADGGGVTRLGDENWIMAYCHIAHDCQVGSQVTMANGATLAGHVIVGDHVIFAGYSGAHQFCRIGDHAFLGMYGGVSQDVPAYVMVSGQPPRPRGINSEGLKRRGFSAEQIRNIREAYRLIYRSGKSRDEALAELEARAVEQPELERMIHSARASSRGLLR</sequence>
<dbReference type="NCBIfam" id="TIGR01852">
    <property type="entry name" value="lipid_A_lpxA"/>
    <property type="match status" value="1"/>
</dbReference>
<organism evidence="8 9">
    <name type="scientific">Wenzhouxiangella limi</name>
    <dbReference type="NCBI Taxonomy" id="2707351"/>
    <lineage>
        <taxon>Bacteria</taxon>
        <taxon>Pseudomonadati</taxon>
        <taxon>Pseudomonadota</taxon>
        <taxon>Gammaproteobacteria</taxon>
        <taxon>Chromatiales</taxon>
        <taxon>Wenzhouxiangellaceae</taxon>
        <taxon>Wenzhouxiangella</taxon>
    </lineage>
</organism>
<comment type="subcellular location">
    <subcellularLocation>
        <location evidence="6">Cytoplasm</location>
    </subcellularLocation>
</comment>
<dbReference type="Pfam" id="PF00132">
    <property type="entry name" value="Hexapep"/>
    <property type="match status" value="1"/>
</dbReference>
<name>A0A845USZ2_9GAMM</name>
<dbReference type="CDD" id="cd03351">
    <property type="entry name" value="LbH_UDP-GlcNAc_AT"/>
    <property type="match status" value="1"/>
</dbReference>
<keyword evidence="4 6" id="KW-0443">Lipid metabolism</keyword>
<evidence type="ECO:0000256" key="6">
    <source>
        <dbReference type="HAMAP-Rule" id="MF_00387"/>
    </source>
</evidence>
<dbReference type="SUPFAM" id="SSF51161">
    <property type="entry name" value="Trimeric LpxA-like enzymes"/>
    <property type="match status" value="1"/>
</dbReference>
<dbReference type="GO" id="GO:0005737">
    <property type="term" value="C:cytoplasm"/>
    <property type="evidence" value="ECO:0007669"/>
    <property type="project" value="UniProtKB-SubCell"/>
</dbReference>
<evidence type="ECO:0000256" key="1">
    <source>
        <dbReference type="ARBA" id="ARBA00022516"/>
    </source>
</evidence>
<dbReference type="InterPro" id="IPR010137">
    <property type="entry name" value="Lipid_A_LpxA"/>
</dbReference>
<dbReference type="PANTHER" id="PTHR43480">
    <property type="entry name" value="ACYL-[ACYL-CARRIER-PROTEIN]--UDP-N-ACETYLGLUCOSAMINE O-ACYLTRANSFERASE"/>
    <property type="match status" value="1"/>
</dbReference>
<comment type="caution">
    <text evidence="8">The sequence shown here is derived from an EMBL/GenBank/DDBJ whole genome shotgun (WGS) entry which is preliminary data.</text>
</comment>
<keyword evidence="5 6" id="KW-0012">Acyltransferase</keyword>
<evidence type="ECO:0000256" key="5">
    <source>
        <dbReference type="ARBA" id="ARBA00023315"/>
    </source>
</evidence>
<gene>
    <name evidence="6 8" type="primary">lpxA</name>
    <name evidence="8" type="ORF">G3I74_04235</name>
</gene>
<feature type="domain" description="UDP N-acetylglucosamine O-acyltransferase C-terminal" evidence="7">
    <location>
        <begin position="174"/>
        <end position="254"/>
    </location>
</feature>
<dbReference type="AlphaFoldDB" id="A0A845USZ2"/>
<dbReference type="EMBL" id="JAAGSC010000034">
    <property type="protein sequence ID" value="NDY94933.1"/>
    <property type="molecule type" value="Genomic_DNA"/>
</dbReference>
<proteinExistence type="inferred from homology"/>
<keyword evidence="9" id="KW-1185">Reference proteome</keyword>
<comment type="pathway">
    <text evidence="6">Glycolipid biosynthesis; lipid IV(A) biosynthesis; lipid IV(A) from (3R)-3-hydroxytetradecanoyl-[acyl-carrier-protein] and UDP-N-acetyl-alpha-D-glucosamine: step 1/6.</text>
</comment>
<comment type="catalytic activity">
    <reaction evidence="6">
        <text>a (3R)-hydroxyacyl-[ACP] + UDP-N-acetyl-alpha-D-glucosamine = a UDP-3-O-[(3R)-3-hydroxyacyl]-N-acetyl-alpha-D-glucosamine + holo-[ACP]</text>
        <dbReference type="Rhea" id="RHEA:67812"/>
        <dbReference type="Rhea" id="RHEA-COMP:9685"/>
        <dbReference type="Rhea" id="RHEA-COMP:9945"/>
        <dbReference type="ChEBI" id="CHEBI:57705"/>
        <dbReference type="ChEBI" id="CHEBI:64479"/>
        <dbReference type="ChEBI" id="CHEBI:78827"/>
        <dbReference type="ChEBI" id="CHEBI:173225"/>
        <dbReference type="EC" id="2.3.1.129"/>
    </reaction>
</comment>
<dbReference type="UniPathway" id="UPA00359">
    <property type="reaction ID" value="UER00477"/>
</dbReference>
<dbReference type="Proteomes" id="UP000484885">
    <property type="component" value="Unassembled WGS sequence"/>
</dbReference>
<evidence type="ECO:0000259" key="7">
    <source>
        <dbReference type="Pfam" id="PF13720"/>
    </source>
</evidence>
<evidence type="ECO:0000256" key="3">
    <source>
        <dbReference type="ARBA" id="ARBA00022679"/>
    </source>
</evidence>
<reference evidence="8 9" key="1">
    <citation type="submission" date="2020-02" db="EMBL/GenBank/DDBJ databases">
        <authorList>
            <person name="Zhang X.-Y."/>
        </authorList>
    </citation>
    <scope>NUCLEOTIDE SEQUENCE [LARGE SCALE GENOMIC DNA]</scope>
    <source>
        <strain evidence="8 9">C33</strain>
    </source>
</reference>
<keyword evidence="3 6" id="KW-0808">Transferase</keyword>
<dbReference type="InterPro" id="IPR029098">
    <property type="entry name" value="Acetyltransf_C"/>
</dbReference>
<evidence type="ECO:0000313" key="8">
    <source>
        <dbReference type="EMBL" id="NDY94933.1"/>
    </source>
</evidence>
<comment type="subunit">
    <text evidence="6">Homotrimer.</text>
</comment>
<evidence type="ECO:0000256" key="2">
    <source>
        <dbReference type="ARBA" id="ARBA00022556"/>
    </source>
</evidence>
<keyword evidence="6" id="KW-0677">Repeat</keyword>
<dbReference type="GO" id="GO:0008780">
    <property type="term" value="F:acyl-[acyl-carrier-protein]-UDP-N-acetylglucosamine O-acyltransferase activity"/>
    <property type="evidence" value="ECO:0007669"/>
    <property type="project" value="UniProtKB-UniRule"/>
</dbReference>
<dbReference type="InterPro" id="IPR001451">
    <property type="entry name" value="Hexapep"/>
</dbReference>
<evidence type="ECO:0000313" key="9">
    <source>
        <dbReference type="Proteomes" id="UP000484885"/>
    </source>
</evidence>
<dbReference type="InterPro" id="IPR037157">
    <property type="entry name" value="Acetyltransf_C_sf"/>
</dbReference>
<dbReference type="PANTHER" id="PTHR43480:SF1">
    <property type="entry name" value="ACYL-[ACYL-CARRIER-PROTEIN]--UDP-N-ACETYLGLUCOSAMINE O-ACYLTRANSFERASE, MITOCHONDRIAL-RELATED"/>
    <property type="match status" value="1"/>
</dbReference>
<comment type="function">
    <text evidence="6">Involved in the biosynthesis of lipid A, a phosphorylated glycolipid that anchors the lipopolysaccharide to the outer membrane of the cell.</text>
</comment>
<dbReference type="NCBIfam" id="NF003657">
    <property type="entry name" value="PRK05289.1"/>
    <property type="match status" value="1"/>
</dbReference>
<dbReference type="RefSeq" id="WP_164210346.1">
    <property type="nucleotide sequence ID" value="NZ_JAAGSC010000034.1"/>
</dbReference>
<dbReference type="EC" id="2.3.1.129" evidence="6"/>
<dbReference type="Gene3D" id="1.20.1180.10">
    <property type="entry name" value="Udp N-acetylglucosamine O-acyltransferase, C-terminal domain"/>
    <property type="match status" value="1"/>
</dbReference>
<keyword evidence="1 6" id="KW-0444">Lipid biosynthesis</keyword>
<dbReference type="Gene3D" id="2.160.10.10">
    <property type="entry name" value="Hexapeptide repeat proteins"/>
    <property type="match status" value="1"/>
</dbReference>